<keyword evidence="3 9" id="KW-0732">Signal</keyword>
<feature type="chain" id="PRO_5043601878" evidence="9">
    <location>
        <begin position="25"/>
        <end position="511"/>
    </location>
</feature>
<evidence type="ECO:0000256" key="8">
    <source>
        <dbReference type="SAM" id="MobiDB-lite"/>
    </source>
</evidence>
<feature type="signal peptide" evidence="9">
    <location>
        <begin position="1"/>
        <end position="24"/>
    </location>
</feature>
<evidence type="ECO:0000256" key="6">
    <source>
        <dbReference type="ARBA" id="ARBA00023139"/>
    </source>
</evidence>
<dbReference type="Proteomes" id="UP000249865">
    <property type="component" value="Chromosome"/>
</dbReference>
<dbReference type="OrthoDB" id="403989at2"/>
<evidence type="ECO:0000256" key="9">
    <source>
        <dbReference type="SAM" id="SignalP"/>
    </source>
</evidence>
<dbReference type="CDD" id="cd10283">
    <property type="entry name" value="MnuA_DNase1-like"/>
    <property type="match status" value="1"/>
</dbReference>
<dbReference type="NCBIfam" id="NF045851">
    <property type="entry name" value="mem_nucl_MnuA"/>
    <property type="match status" value="1"/>
</dbReference>
<keyword evidence="11" id="KW-1185">Reference proteome</keyword>
<feature type="region of interest" description="Disordered" evidence="8">
    <location>
        <begin position="114"/>
        <end position="182"/>
    </location>
</feature>
<gene>
    <name evidence="10" type="ORF">DK849_00470</name>
</gene>
<dbReference type="InterPro" id="IPR049890">
    <property type="entry name" value="VlpA-F-like_signal"/>
</dbReference>
<dbReference type="RefSeq" id="WP_029330636.1">
    <property type="nucleotide sequence ID" value="NZ_CP030103.1"/>
</dbReference>
<evidence type="ECO:0000256" key="3">
    <source>
        <dbReference type="ARBA" id="ARBA00022729"/>
    </source>
</evidence>
<organism evidence="10 11">
    <name type="scientific">Metamycoplasma cloacale</name>
    <dbReference type="NCBI Taxonomy" id="92401"/>
    <lineage>
        <taxon>Bacteria</taxon>
        <taxon>Bacillati</taxon>
        <taxon>Mycoplasmatota</taxon>
        <taxon>Mycoplasmoidales</taxon>
        <taxon>Metamycoplasmataceae</taxon>
        <taxon>Metamycoplasma</taxon>
    </lineage>
</organism>
<protein>
    <submittedName>
        <fullName evidence="10">Uncharacterized protein</fullName>
    </submittedName>
</protein>
<keyword evidence="5" id="KW-0472">Membrane</keyword>
<feature type="compositionally biased region" description="Low complexity" evidence="8">
    <location>
        <begin position="114"/>
        <end position="129"/>
    </location>
</feature>
<dbReference type="Gene3D" id="3.60.10.10">
    <property type="entry name" value="Endonuclease/exonuclease/phosphatase"/>
    <property type="match status" value="1"/>
</dbReference>
<evidence type="ECO:0000313" key="11">
    <source>
        <dbReference type="Proteomes" id="UP000249865"/>
    </source>
</evidence>
<keyword evidence="2" id="KW-1003">Cell membrane</keyword>
<evidence type="ECO:0000256" key="4">
    <source>
        <dbReference type="ARBA" id="ARBA00022737"/>
    </source>
</evidence>
<comment type="subcellular location">
    <subcellularLocation>
        <location evidence="1">Cell membrane</location>
        <topology evidence="1">Lipid-anchor</topology>
    </subcellularLocation>
</comment>
<evidence type="ECO:0000256" key="1">
    <source>
        <dbReference type="ARBA" id="ARBA00004193"/>
    </source>
</evidence>
<dbReference type="KEGG" id="mclo:DK849_00470"/>
<dbReference type="PANTHER" id="PTHR11371">
    <property type="entry name" value="DEOXYRIBONUCLEASE"/>
    <property type="match status" value="1"/>
</dbReference>
<keyword evidence="4" id="KW-0677">Repeat</keyword>
<dbReference type="InterPro" id="IPR036691">
    <property type="entry name" value="Endo/exonu/phosph_ase_sf"/>
</dbReference>
<name>A0A2Z4LLD0_9BACT</name>
<sequence length="511" mass="57825">MKTKKFLYTLLPVSAIVATPIISASCINLENKEKNIEEAKKWVSTLENQYSQYFNINEVNVFIQEYKKYSDAQIEQLSSGSITLSETIFNIQQKYNLVFKKIYDWLKYKNSSNNATDNNNNNNNNSNINPKPTPDLVNPEQPENPDEENNVQPNPKPDPEHNTENPNENGSETRNTGNNETHIPATRKSIAHKLLWGHWNILKASTTSAFSDIKNKAIAEIIRGIDFDLIGLTEVFNVEVAEVLVQHLNRYTNGDNYDFIVSDKLKGSYAGTNQAEHVAIIYKKDRLRPVAFNNGKIGDNYSQVFNNDEIGVSDVEYVRPPYGVKFEWFKDGIEDFTFVFDHFDSPGSTIKNSNDWSIGKSQGAQEVAEARQLPNVLNWFDSIDGKNEDIFFSGDTNIKTNNFIFAFENIINKGYISALEDSTKNASSLGTTSGRYSEAYDKIIYKTKWELENPFVYKLWSAILDPKIGSKLEELGFVNVPEGKSVSGIQSVKRISDHCPVGATISFNVYK</sequence>
<feature type="compositionally biased region" description="Polar residues" evidence="8">
    <location>
        <begin position="164"/>
        <end position="181"/>
    </location>
</feature>
<dbReference type="EMBL" id="CP030103">
    <property type="protein sequence ID" value="AWX42562.1"/>
    <property type="molecule type" value="Genomic_DNA"/>
</dbReference>
<evidence type="ECO:0000256" key="7">
    <source>
        <dbReference type="ARBA" id="ARBA00023288"/>
    </source>
</evidence>
<dbReference type="PROSITE" id="PS51257">
    <property type="entry name" value="PROKAR_LIPOPROTEIN"/>
    <property type="match status" value="1"/>
</dbReference>
<evidence type="ECO:0000256" key="2">
    <source>
        <dbReference type="ARBA" id="ARBA00022475"/>
    </source>
</evidence>
<proteinExistence type="predicted"/>
<keyword evidence="6" id="KW-0564">Palmitate</keyword>
<keyword evidence="7" id="KW-0449">Lipoprotein</keyword>
<dbReference type="GO" id="GO:0005886">
    <property type="term" value="C:plasma membrane"/>
    <property type="evidence" value="ECO:0007669"/>
    <property type="project" value="UniProtKB-SubCell"/>
</dbReference>
<dbReference type="AlphaFoldDB" id="A0A2Z4LLD0"/>
<reference evidence="11" key="1">
    <citation type="submission" date="2018-06" db="EMBL/GenBank/DDBJ databases">
        <title>Complete genome sequences of Mycoplasma anatis, M. anseris and M. cloacale type strains.</title>
        <authorList>
            <person name="Grozner D."/>
            <person name="Forro B."/>
            <person name="Sulyok K.M."/>
            <person name="Marton S."/>
            <person name="Kreizinger Z."/>
            <person name="Banyai K."/>
            <person name="Gyuranecz M."/>
        </authorList>
    </citation>
    <scope>NUCLEOTIDE SEQUENCE [LARGE SCALE GENOMIC DNA]</scope>
    <source>
        <strain evidence="11">NCTC 10199</strain>
    </source>
</reference>
<evidence type="ECO:0000313" key="10">
    <source>
        <dbReference type="EMBL" id="AWX42562.1"/>
    </source>
</evidence>
<dbReference type="SUPFAM" id="SSF56219">
    <property type="entry name" value="DNase I-like"/>
    <property type="match status" value="1"/>
</dbReference>
<dbReference type="PANTHER" id="PTHR11371:SF31">
    <property type="entry name" value="EXTRACELLULAR NUCLEASE"/>
    <property type="match status" value="1"/>
</dbReference>
<dbReference type="NCBIfam" id="NF033817">
    <property type="entry name" value="Mplas_variab_LP"/>
    <property type="match status" value="1"/>
</dbReference>
<evidence type="ECO:0000256" key="5">
    <source>
        <dbReference type="ARBA" id="ARBA00023136"/>
    </source>
</evidence>
<accession>A0A2Z4LLD0</accession>